<keyword evidence="9" id="KW-0732">Signal</keyword>
<dbReference type="InterPro" id="IPR023408">
    <property type="entry name" value="MscS_beta-dom_sf"/>
</dbReference>
<comment type="subcellular location">
    <subcellularLocation>
        <location evidence="1">Cell membrane</location>
        <topology evidence="1">Multi-pass membrane protein</topology>
    </subcellularLocation>
</comment>
<feature type="domain" description="Mechanosensitive ion channel MscS C-terminal" evidence="11">
    <location>
        <begin position="625"/>
        <end position="712"/>
    </location>
</feature>
<organism evidence="13 14">
    <name type="scientific">Shimia isoporae</name>
    <dbReference type="NCBI Taxonomy" id="647720"/>
    <lineage>
        <taxon>Bacteria</taxon>
        <taxon>Pseudomonadati</taxon>
        <taxon>Pseudomonadota</taxon>
        <taxon>Alphaproteobacteria</taxon>
        <taxon>Rhodobacterales</taxon>
        <taxon>Roseobacteraceae</taxon>
    </lineage>
</organism>
<evidence type="ECO:0000256" key="5">
    <source>
        <dbReference type="ARBA" id="ARBA00022989"/>
    </source>
</evidence>
<evidence type="ECO:0000256" key="8">
    <source>
        <dbReference type="SAM" id="Phobius"/>
    </source>
</evidence>
<dbReference type="EMBL" id="SMGR01000001">
    <property type="protein sequence ID" value="TCL09673.1"/>
    <property type="molecule type" value="Genomic_DNA"/>
</dbReference>
<dbReference type="InterPro" id="IPR049278">
    <property type="entry name" value="MS_channel_C"/>
</dbReference>
<dbReference type="GO" id="GO:0005886">
    <property type="term" value="C:plasma membrane"/>
    <property type="evidence" value="ECO:0007669"/>
    <property type="project" value="UniProtKB-SubCell"/>
</dbReference>
<evidence type="ECO:0000259" key="11">
    <source>
        <dbReference type="Pfam" id="PF21082"/>
    </source>
</evidence>
<dbReference type="Gene3D" id="3.30.70.100">
    <property type="match status" value="1"/>
</dbReference>
<feature type="transmembrane region" description="Helical" evidence="8">
    <location>
        <begin position="505"/>
        <end position="528"/>
    </location>
</feature>
<dbReference type="PANTHER" id="PTHR30460">
    <property type="entry name" value="MODERATE CONDUCTANCE MECHANOSENSITIVE CHANNEL YBIO"/>
    <property type="match status" value="1"/>
</dbReference>
<dbReference type="SUPFAM" id="SSF50182">
    <property type="entry name" value="Sm-like ribonucleoproteins"/>
    <property type="match status" value="1"/>
</dbReference>
<dbReference type="InterPro" id="IPR011014">
    <property type="entry name" value="MscS_channel_TM-2"/>
</dbReference>
<keyword evidence="3" id="KW-1003">Cell membrane</keyword>
<feature type="transmembrane region" description="Helical" evidence="8">
    <location>
        <begin position="185"/>
        <end position="202"/>
    </location>
</feature>
<evidence type="ECO:0000256" key="4">
    <source>
        <dbReference type="ARBA" id="ARBA00022692"/>
    </source>
</evidence>
<evidence type="ECO:0000259" key="10">
    <source>
        <dbReference type="Pfam" id="PF00924"/>
    </source>
</evidence>
<keyword evidence="14" id="KW-1185">Reference proteome</keyword>
<dbReference type="GO" id="GO:0008381">
    <property type="term" value="F:mechanosensitive monoatomic ion channel activity"/>
    <property type="evidence" value="ECO:0007669"/>
    <property type="project" value="InterPro"/>
</dbReference>
<dbReference type="Pfam" id="PF00924">
    <property type="entry name" value="MS_channel_2nd"/>
    <property type="match status" value="1"/>
</dbReference>
<feature type="transmembrane region" description="Helical" evidence="8">
    <location>
        <begin position="134"/>
        <end position="155"/>
    </location>
</feature>
<feature type="transmembrane region" description="Helical" evidence="8">
    <location>
        <begin position="290"/>
        <end position="309"/>
    </location>
</feature>
<dbReference type="InterPro" id="IPR049142">
    <property type="entry name" value="MS_channel_1st"/>
</dbReference>
<dbReference type="Proteomes" id="UP000295673">
    <property type="component" value="Unassembled WGS sequence"/>
</dbReference>
<comment type="similarity">
    <text evidence="2">Belongs to the MscS (TC 1.A.23) family.</text>
</comment>
<comment type="caution">
    <text evidence="13">The sequence shown here is derived from an EMBL/GenBank/DDBJ whole genome shotgun (WGS) entry which is preliminary data.</text>
</comment>
<accession>A0A4R1NSC1</accession>
<feature type="transmembrane region" description="Helical" evidence="8">
    <location>
        <begin position="256"/>
        <end position="275"/>
    </location>
</feature>
<dbReference type="InterPro" id="IPR010920">
    <property type="entry name" value="LSM_dom_sf"/>
</dbReference>
<keyword evidence="4 8" id="KW-0812">Transmembrane</keyword>
<dbReference type="Pfam" id="PF21088">
    <property type="entry name" value="MS_channel_1st"/>
    <property type="match status" value="1"/>
</dbReference>
<feature type="transmembrane region" description="Helical" evidence="8">
    <location>
        <begin position="214"/>
        <end position="235"/>
    </location>
</feature>
<reference evidence="13 14" key="1">
    <citation type="submission" date="2019-03" db="EMBL/GenBank/DDBJ databases">
        <title>Genomic Encyclopedia of Archaeal and Bacterial Type Strains, Phase II (KMG-II): from individual species to whole genera.</title>
        <authorList>
            <person name="Goeker M."/>
        </authorList>
    </citation>
    <scope>NUCLEOTIDE SEQUENCE [LARGE SCALE GENOMIC DNA]</scope>
    <source>
        <strain evidence="13 14">DSM 26433</strain>
    </source>
</reference>
<evidence type="ECO:0000256" key="3">
    <source>
        <dbReference type="ARBA" id="ARBA00022475"/>
    </source>
</evidence>
<dbReference type="PANTHER" id="PTHR30460:SF0">
    <property type="entry name" value="MODERATE CONDUCTANCE MECHANOSENSITIVE CHANNEL YBIO"/>
    <property type="match status" value="1"/>
</dbReference>
<dbReference type="Gene3D" id="2.30.30.60">
    <property type="match status" value="1"/>
</dbReference>
<dbReference type="SUPFAM" id="SSF82861">
    <property type="entry name" value="Mechanosensitive channel protein MscS (YggB), transmembrane region"/>
    <property type="match status" value="1"/>
</dbReference>
<gene>
    <name evidence="13" type="ORF">BXY66_1729</name>
</gene>
<sequence length="762" mass="83392">MSRIFQVMLLVAATFFLTGQSSVAQTLPMPTTTAPSTEAEPIAPEEMTPEAINAMVARMSDDEVRALLLDRLDAVAMQDNVQAEPKSVIDVATSLWTAFSSQLVDAVKKLPVLFIRQGEAITNFVKDYGGLGGVLTLFGLVAFILAVGFAVEFAVRTYLVKIRNPDPNEPQHSLREALTFLIKRFFREIFGLIVFYFTLWLIGRPLFSEHDILFVGPFVGYLIWMPRVAAAFSRFMMAPERADLRLVNVSDHWAKFIHRHITGLMLLGGFTLFIVEFNMNNGVAAGETRIGFWLDSAVYVYIAFIAWTAREGLSDMMRGTDPDNTEFDEMMARGYPYFAIAVAGVMWVIVSTLVGLGKVQLLVAGAHYSTMFLLLLAPVIDTAIRGLVRHLVPPMIGEGKVAEEAYLATKRSYVRIGRVIAVGILLSLIARTWNLSLGSLLQDRAGIGDNLFSFAMTVIVGYVVYEGVSLWINRRLAAEHTALGLSQEDAGGDEMGGGGGSRLSTVLPLALVTAQGTIIVIFALLAIGNLGVDITPLLAGAGIAGLAIGFGAQKLVTDVVSGVFFLVDDAFRTGEYVEIDGTMGAVEKISIRSMQLRHHRGPVHTIPYGEIPKLTNYSRDWVIMKLKFTVPFDTDPNKVKKIFKKIGQDMLQDELYKDDFLQPFKSQGVFDIDDVGMIIRGKFMAKPGKQFMIRKEIYNRVKAEFAENGIDFARREVRVAIPGVDSADDLSDADKAAITAAATEAAREQAADGGAAPAKGPD</sequence>
<keyword evidence="5 8" id="KW-1133">Transmembrane helix</keyword>
<feature type="domain" description="Mechanosensitive ion channel transmembrane helices 2/3" evidence="12">
    <location>
        <begin position="518"/>
        <end position="553"/>
    </location>
</feature>
<evidence type="ECO:0000313" key="14">
    <source>
        <dbReference type="Proteomes" id="UP000295673"/>
    </source>
</evidence>
<feature type="transmembrane region" description="Helical" evidence="8">
    <location>
        <begin position="416"/>
        <end position="433"/>
    </location>
</feature>
<evidence type="ECO:0000256" key="1">
    <source>
        <dbReference type="ARBA" id="ARBA00004651"/>
    </source>
</evidence>
<feature type="region of interest" description="Disordered" evidence="7">
    <location>
        <begin position="741"/>
        <end position="762"/>
    </location>
</feature>
<evidence type="ECO:0000313" key="13">
    <source>
        <dbReference type="EMBL" id="TCL09673.1"/>
    </source>
</evidence>
<dbReference type="InterPro" id="IPR045276">
    <property type="entry name" value="YbiO_bact"/>
</dbReference>
<dbReference type="AlphaFoldDB" id="A0A4R1NSC1"/>
<feature type="compositionally biased region" description="Low complexity" evidence="7">
    <location>
        <begin position="751"/>
        <end position="762"/>
    </location>
</feature>
<feature type="domain" description="Mechanosensitive ion channel MscS" evidence="10">
    <location>
        <begin position="555"/>
        <end position="619"/>
    </location>
</feature>
<protein>
    <submittedName>
        <fullName evidence="13">Small-conductance mechanosensitive channel</fullName>
    </submittedName>
</protein>
<dbReference type="Pfam" id="PF21082">
    <property type="entry name" value="MS_channel_3rd"/>
    <property type="match status" value="1"/>
</dbReference>
<dbReference type="RefSeq" id="WP_243694325.1">
    <property type="nucleotide sequence ID" value="NZ_SMGR01000001.1"/>
</dbReference>
<evidence type="ECO:0000256" key="2">
    <source>
        <dbReference type="ARBA" id="ARBA00008017"/>
    </source>
</evidence>
<name>A0A4R1NSC1_9RHOB</name>
<evidence type="ECO:0000259" key="12">
    <source>
        <dbReference type="Pfam" id="PF21088"/>
    </source>
</evidence>
<feature type="transmembrane region" description="Helical" evidence="8">
    <location>
        <begin position="445"/>
        <end position="465"/>
    </location>
</feature>
<dbReference type="Gene3D" id="1.10.287.1260">
    <property type="match status" value="1"/>
</dbReference>
<evidence type="ECO:0000256" key="9">
    <source>
        <dbReference type="SAM" id="SignalP"/>
    </source>
</evidence>
<dbReference type="InterPro" id="IPR011066">
    <property type="entry name" value="MscS_channel_C_sf"/>
</dbReference>
<evidence type="ECO:0000256" key="6">
    <source>
        <dbReference type="ARBA" id="ARBA00023136"/>
    </source>
</evidence>
<feature type="signal peptide" evidence="9">
    <location>
        <begin position="1"/>
        <end position="24"/>
    </location>
</feature>
<feature type="transmembrane region" description="Helical" evidence="8">
    <location>
        <begin position="368"/>
        <end position="388"/>
    </location>
</feature>
<feature type="transmembrane region" description="Helical" evidence="8">
    <location>
        <begin position="337"/>
        <end position="356"/>
    </location>
</feature>
<keyword evidence="6 8" id="KW-0472">Membrane</keyword>
<dbReference type="SUPFAM" id="SSF82689">
    <property type="entry name" value="Mechanosensitive channel protein MscS (YggB), C-terminal domain"/>
    <property type="match status" value="1"/>
</dbReference>
<proteinExistence type="inferred from homology"/>
<feature type="chain" id="PRO_5020932591" evidence="9">
    <location>
        <begin position="25"/>
        <end position="762"/>
    </location>
</feature>
<evidence type="ECO:0000256" key="7">
    <source>
        <dbReference type="SAM" id="MobiDB-lite"/>
    </source>
</evidence>
<dbReference type="InterPro" id="IPR006685">
    <property type="entry name" value="MscS_channel_2nd"/>
</dbReference>